<dbReference type="CDD" id="cd16454">
    <property type="entry name" value="RING-H2_PA-TM-RING"/>
    <property type="match status" value="1"/>
</dbReference>
<dbReference type="GO" id="GO:0005634">
    <property type="term" value="C:nucleus"/>
    <property type="evidence" value="ECO:0007669"/>
    <property type="project" value="TreeGrafter"/>
</dbReference>
<dbReference type="GO" id="GO:0061630">
    <property type="term" value="F:ubiquitin protein ligase activity"/>
    <property type="evidence" value="ECO:0007669"/>
    <property type="project" value="UniProtKB-EC"/>
</dbReference>
<evidence type="ECO:0000256" key="2">
    <source>
        <dbReference type="ARBA" id="ARBA00012483"/>
    </source>
</evidence>
<comment type="catalytic activity">
    <reaction evidence="1">
        <text>S-ubiquitinyl-[E2 ubiquitin-conjugating enzyme]-L-cysteine + [acceptor protein]-L-lysine = [E2 ubiquitin-conjugating enzyme]-L-cysteine + N(6)-ubiquitinyl-[acceptor protein]-L-lysine.</text>
        <dbReference type="EC" id="2.3.2.27"/>
    </reaction>
</comment>
<sequence>MKRCHCYQCDRTVMISGNNLICPECGSDFLEVVEENINSNNTNNNFQNQFLGSIFNQLNSNLGNINLNANHSGDQFSDVFQDVASHLFRDLFHRRSGEEILENLITTLSGRLERRFGTDFIHSIAENLRNLSRLHQGRPPASEDVINSLHPQQYSEGVCLDSTCAICLTEMENGDEVIVLNCRHGYHKDCIEPWLRTHNVCPTCREVQT</sequence>
<dbReference type="GeneID" id="94848498"/>
<dbReference type="GO" id="GO:0006511">
    <property type="term" value="P:ubiquitin-dependent protein catabolic process"/>
    <property type="evidence" value="ECO:0007669"/>
    <property type="project" value="TreeGrafter"/>
</dbReference>
<evidence type="ECO:0000256" key="4">
    <source>
        <dbReference type="ARBA" id="ARBA00022723"/>
    </source>
</evidence>
<keyword evidence="4" id="KW-0479">Metal-binding</keyword>
<dbReference type="Gene3D" id="3.30.40.10">
    <property type="entry name" value="Zinc/RING finger domain, C3HC4 (zinc finger)"/>
    <property type="match status" value="1"/>
</dbReference>
<dbReference type="RefSeq" id="XP_068370018.1">
    <property type="nucleotide sequence ID" value="XM_068513794.1"/>
</dbReference>
<dbReference type="InterPro" id="IPR001841">
    <property type="entry name" value="Znf_RING"/>
</dbReference>
<feature type="domain" description="RING-type" evidence="9">
    <location>
        <begin position="164"/>
        <end position="205"/>
    </location>
</feature>
<evidence type="ECO:0000256" key="5">
    <source>
        <dbReference type="ARBA" id="ARBA00022771"/>
    </source>
</evidence>
<dbReference type="SUPFAM" id="SSF57850">
    <property type="entry name" value="RING/U-box"/>
    <property type="match status" value="1"/>
</dbReference>
<dbReference type="PROSITE" id="PS50089">
    <property type="entry name" value="ZF_RING_2"/>
    <property type="match status" value="1"/>
</dbReference>
<dbReference type="AlphaFoldDB" id="A0A1J4L0F5"/>
<dbReference type="InterPro" id="IPR039525">
    <property type="entry name" value="RNF126-like_zinc-ribbon"/>
</dbReference>
<evidence type="ECO:0000256" key="6">
    <source>
        <dbReference type="ARBA" id="ARBA00022786"/>
    </source>
</evidence>
<dbReference type="OrthoDB" id="8062037at2759"/>
<gene>
    <name evidence="10" type="ORF">TRFO_41479</name>
</gene>
<protein>
    <recommendedName>
        <fullName evidence="2">RING-type E3 ubiquitin transferase</fullName>
        <ecNumber evidence="2">2.3.2.27</ecNumber>
    </recommendedName>
</protein>
<evidence type="ECO:0000313" key="11">
    <source>
        <dbReference type="Proteomes" id="UP000179807"/>
    </source>
</evidence>
<keyword evidence="6" id="KW-0833">Ubl conjugation pathway</keyword>
<dbReference type="Proteomes" id="UP000179807">
    <property type="component" value="Unassembled WGS sequence"/>
</dbReference>
<evidence type="ECO:0000313" key="10">
    <source>
        <dbReference type="EMBL" id="OHT16882.1"/>
    </source>
</evidence>
<dbReference type="PANTHER" id="PTHR45931:SF3">
    <property type="entry name" value="RING ZINC FINGER-CONTAINING PROTEIN"/>
    <property type="match status" value="1"/>
</dbReference>
<proteinExistence type="predicted"/>
<keyword evidence="11" id="KW-1185">Reference proteome</keyword>
<dbReference type="InterPro" id="IPR051834">
    <property type="entry name" value="RING_finger_E3_ligase"/>
</dbReference>
<keyword evidence="3" id="KW-0808">Transferase</keyword>
<dbReference type="EC" id="2.3.2.27" evidence="2"/>
<dbReference type="VEuPathDB" id="TrichDB:TRFO_41479"/>
<dbReference type="PANTHER" id="PTHR45931">
    <property type="entry name" value="SI:CH211-59O9.10"/>
    <property type="match status" value="1"/>
</dbReference>
<dbReference type="Pfam" id="PF14369">
    <property type="entry name" value="Zn_ribbon_19"/>
    <property type="match status" value="1"/>
</dbReference>
<accession>A0A1J4L0F5</accession>
<dbReference type="EMBL" id="MLAK01000061">
    <property type="protein sequence ID" value="OHT16882.1"/>
    <property type="molecule type" value="Genomic_DNA"/>
</dbReference>
<dbReference type="GO" id="GO:0008270">
    <property type="term" value="F:zinc ion binding"/>
    <property type="evidence" value="ECO:0007669"/>
    <property type="project" value="UniProtKB-KW"/>
</dbReference>
<evidence type="ECO:0000259" key="9">
    <source>
        <dbReference type="PROSITE" id="PS50089"/>
    </source>
</evidence>
<evidence type="ECO:0000256" key="3">
    <source>
        <dbReference type="ARBA" id="ARBA00022679"/>
    </source>
</evidence>
<evidence type="ECO:0000256" key="8">
    <source>
        <dbReference type="PROSITE-ProRule" id="PRU00175"/>
    </source>
</evidence>
<keyword evidence="5 8" id="KW-0863">Zinc-finger</keyword>
<dbReference type="SMART" id="SM00184">
    <property type="entry name" value="RING"/>
    <property type="match status" value="1"/>
</dbReference>
<organism evidence="10 11">
    <name type="scientific">Tritrichomonas foetus</name>
    <dbReference type="NCBI Taxonomy" id="1144522"/>
    <lineage>
        <taxon>Eukaryota</taxon>
        <taxon>Metamonada</taxon>
        <taxon>Parabasalia</taxon>
        <taxon>Tritrichomonadida</taxon>
        <taxon>Tritrichomonadidae</taxon>
        <taxon>Tritrichomonas</taxon>
    </lineage>
</organism>
<evidence type="ECO:0000256" key="1">
    <source>
        <dbReference type="ARBA" id="ARBA00000900"/>
    </source>
</evidence>
<comment type="caution">
    <text evidence="10">The sequence shown here is derived from an EMBL/GenBank/DDBJ whole genome shotgun (WGS) entry which is preliminary data.</text>
</comment>
<keyword evidence="7" id="KW-0862">Zinc</keyword>
<dbReference type="InterPro" id="IPR013083">
    <property type="entry name" value="Znf_RING/FYVE/PHD"/>
</dbReference>
<reference evidence="10" key="1">
    <citation type="submission" date="2016-10" db="EMBL/GenBank/DDBJ databases">
        <authorList>
            <person name="Benchimol M."/>
            <person name="Almeida L.G."/>
            <person name="Vasconcelos A.T."/>
            <person name="Perreira-Neves A."/>
            <person name="Rosa I.A."/>
            <person name="Tasca T."/>
            <person name="Bogo M.R."/>
            <person name="de Souza W."/>
        </authorList>
    </citation>
    <scope>NUCLEOTIDE SEQUENCE [LARGE SCALE GENOMIC DNA]</scope>
    <source>
        <strain evidence="10">K</strain>
    </source>
</reference>
<name>A0A1J4L0F5_9EUKA</name>
<dbReference type="Pfam" id="PF13639">
    <property type="entry name" value="zf-RING_2"/>
    <property type="match status" value="1"/>
</dbReference>
<evidence type="ECO:0000256" key="7">
    <source>
        <dbReference type="ARBA" id="ARBA00022833"/>
    </source>
</evidence>